<dbReference type="Pfam" id="PF13231">
    <property type="entry name" value="PMT_2"/>
    <property type="match status" value="1"/>
</dbReference>
<reference evidence="12" key="1">
    <citation type="journal article" date="2019" name="Int. J. Syst. Evol. Microbiol.">
        <title>The Global Catalogue of Microorganisms (GCM) 10K type strain sequencing project: providing services to taxonomists for standard genome sequencing and annotation.</title>
        <authorList>
            <consortium name="The Broad Institute Genomics Platform"/>
            <consortium name="The Broad Institute Genome Sequencing Center for Infectious Disease"/>
            <person name="Wu L."/>
            <person name="Ma J."/>
        </authorList>
    </citation>
    <scope>NUCLEOTIDE SEQUENCE [LARGE SCALE GENOMIC DNA]</scope>
    <source>
        <strain evidence="12">JCM 9651</strain>
    </source>
</reference>
<feature type="transmembrane region" description="Helical" evidence="9">
    <location>
        <begin position="366"/>
        <end position="385"/>
    </location>
</feature>
<evidence type="ECO:0000313" key="12">
    <source>
        <dbReference type="Proteomes" id="UP001499990"/>
    </source>
</evidence>
<evidence type="ECO:0000256" key="4">
    <source>
        <dbReference type="ARBA" id="ARBA00022679"/>
    </source>
</evidence>
<keyword evidence="2" id="KW-1003">Cell membrane</keyword>
<evidence type="ECO:0000256" key="3">
    <source>
        <dbReference type="ARBA" id="ARBA00022676"/>
    </source>
</evidence>
<evidence type="ECO:0000256" key="9">
    <source>
        <dbReference type="SAM" id="Phobius"/>
    </source>
</evidence>
<organism evidence="11 12">
    <name type="scientific">Streptomyces sannanensis</name>
    <dbReference type="NCBI Taxonomy" id="285536"/>
    <lineage>
        <taxon>Bacteria</taxon>
        <taxon>Bacillati</taxon>
        <taxon>Actinomycetota</taxon>
        <taxon>Actinomycetes</taxon>
        <taxon>Kitasatosporales</taxon>
        <taxon>Streptomycetaceae</taxon>
        <taxon>Streptomyces</taxon>
    </lineage>
</organism>
<accession>A0ABP6SF70</accession>
<feature type="transmembrane region" description="Helical" evidence="9">
    <location>
        <begin position="275"/>
        <end position="296"/>
    </location>
</feature>
<dbReference type="EMBL" id="BAAAYL010000001">
    <property type="protein sequence ID" value="GAA3374429.1"/>
    <property type="molecule type" value="Genomic_DNA"/>
</dbReference>
<dbReference type="InterPro" id="IPR038731">
    <property type="entry name" value="RgtA/B/C-like"/>
</dbReference>
<evidence type="ECO:0000313" key="11">
    <source>
        <dbReference type="EMBL" id="GAA3374429.1"/>
    </source>
</evidence>
<keyword evidence="6 9" id="KW-1133">Transmembrane helix</keyword>
<evidence type="ECO:0000256" key="2">
    <source>
        <dbReference type="ARBA" id="ARBA00022475"/>
    </source>
</evidence>
<keyword evidence="3" id="KW-0328">Glycosyltransferase</keyword>
<keyword evidence="4" id="KW-0808">Transferase</keyword>
<keyword evidence="7 9" id="KW-0472">Membrane</keyword>
<evidence type="ECO:0000256" key="6">
    <source>
        <dbReference type="ARBA" id="ARBA00022989"/>
    </source>
</evidence>
<dbReference type="PANTHER" id="PTHR33908">
    <property type="entry name" value="MANNOSYLTRANSFERASE YKCB-RELATED"/>
    <property type="match status" value="1"/>
</dbReference>
<feature type="transmembrane region" description="Helical" evidence="9">
    <location>
        <begin position="330"/>
        <end position="354"/>
    </location>
</feature>
<keyword evidence="5 9" id="KW-0812">Transmembrane</keyword>
<feature type="transmembrane region" description="Helical" evidence="9">
    <location>
        <begin position="166"/>
        <end position="184"/>
    </location>
</feature>
<feature type="transmembrane region" description="Helical" evidence="9">
    <location>
        <begin position="230"/>
        <end position="254"/>
    </location>
</feature>
<evidence type="ECO:0000256" key="8">
    <source>
        <dbReference type="SAM" id="MobiDB-lite"/>
    </source>
</evidence>
<feature type="domain" description="Glycosyltransferase RgtA/B/C/D-like" evidence="10">
    <location>
        <begin position="100"/>
        <end position="237"/>
    </location>
</feature>
<evidence type="ECO:0000259" key="10">
    <source>
        <dbReference type="Pfam" id="PF13231"/>
    </source>
</evidence>
<comment type="subcellular location">
    <subcellularLocation>
        <location evidence="1">Cell membrane</location>
        <topology evidence="1">Multi-pass membrane protein</topology>
    </subcellularLocation>
</comment>
<name>A0ABP6SF70_9ACTN</name>
<evidence type="ECO:0000256" key="5">
    <source>
        <dbReference type="ARBA" id="ARBA00022692"/>
    </source>
</evidence>
<evidence type="ECO:0000256" key="1">
    <source>
        <dbReference type="ARBA" id="ARBA00004651"/>
    </source>
</evidence>
<feature type="transmembrane region" description="Helical" evidence="9">
    <location>
        <begin position="140"/>
        <end position="160"/>
    </location>
</feature>
<dbReference type="InterPro" id="IPR050297">
    <property type="entry name" value="LipidA_mod_glycosyltrf_83"/>
</dbReference>
<comment type="caution">
    <text evidence="11">The sequence shown here is derived from an EMBL/GenBank/DDBJ whole genome shotgun (WGS) entry which is preliminary data.</text>
</comment>
<feature type="transmembrane region" description="Helical" evidence="9">
    <location>
        <begin position="39"/>
        <end position="60"/>
    </location>
</feature>
<evidence type="ECO:0000256" key="7">
    <source>
        <dbReference type="ARBA" id="ARBA00023136"/>
    </source>
</evidence>
<gene>
    <name evidence="11" type="ORF">GCM10020367_38270</name>
</gene>
<feature type="region of interest" description="Disordered" evidence="8">
    <location>
        <begin position="1"/>
        <end position="33"/>
    </location>
</feature>
<sequence>MTSATAQHTVPAQQPLDGPQASAAARRTGRRFRPRDGRAASALLFLLPTAAALACVLTGLGRRQLWRDEHATWWASTLSYADLGALIERIDVVFAPYYALMHLWIMVAGSSPAALRLPEALAMAVSAGLLALIGRKLFNVRAGLLSGLLFAVLPAVTRYGQEARPYSFAMLFTLLATFLLASVLERHTLKGWSLYALAIALTGFSHLVALLVVAAHAGPVLLARRGGDRIAVPAFAGAGVAGVSSLVPMALAGAGQSAQIAWVSATTRYLATYPTALFGSWITGGVMMAAGVVGLLMVGRHAALLVPWAVLPPLLTFLTADRLHLFLPRYLLFTIPAWVLLAAAALTGPVGPFAGPAAARGRRVCSLLLVVPSAVSFTLLALPAIDSVRRDLPYEPDYAGVARIVRESQRPGDGMVFHGGLSERKAMAYELREGARPEDVLMERAPQELGTYGAFECGRPARCLAGTDRVWLISTVAGDPRKGMNGRTAAALDAFEVVRTERLPWVTVQLLSRV</sequence>
<protein>
    <recommendedName>
        <fullName evidence="10">Glycosyltransferase RgtA/B/C/D-like domain-containing protein</fullName>
    </recommendedName>
</protein>
<dbReference type="RefSeq" id="WP_345039178.1">
    <property type="nucleotide sequence ID" value="NZ_BAAAYL010000001.1"/>
</dbReference>
<proteinExistence type="predicted"/>
<dbReference type="PANTHER" id="PTHR33908:SF11">
    <property type="entry name" value="MEMBRANE PROTEIN"/>
    <property type="match status" value="1"/>
</dbReference>
<dbReference type="Proteomes" id="UP001499990">
    <property type="component" value="Unassembled WGS sequence"/>
</dbReference>
<feature type="compositionally biased region" description="Polar residues" evidence="8">
    <location>
        <begin position="1"/>
        <end position="12"/>
    </location>
</feature>
<keyword evidence="12" id="KW-1185">Reference proteome</keyword>
<feature type="transmembrane region" description="Helical" evidence="9">
    <location>
        <begin position="196"/>
        <end position="218"/>
    </location>
</feature>